<gene>
    <name evidence="1" type="primary">ywpJ</name>
    <name evidence="1" type="ORF">JS278_01847</name>
</gene>
<protein>
    <submittedName>
        <fullName evidence="1">Phosphatase YwpJ</fullName>
        <ecNumber evidence="1">3.1.3.-</ecNumber>
    </submittedName>
</protein>
<dbReference type="InterPro" id="IPR036412">
    <property type="entry name" value="HAD-like_sf"/>
</dbReference>
<evidence type="ECO:0000313" key="1">
    <source>
        <dbReference type="EMBL" id="AXE39006.1"/>
    </source>
</evidence>
<dbReference type="AlphaFoldDB" id="A0A344UUQ8"/>
<dbReference type="OrthoDB" id="3180855at2"/>
<dbReference type="RefSeq" id="WP_114044923.1">
    <property type="nucleotide sequence ID" value="NZ_CP025198.1"/>
</dbReference>
<dbReference type="EMBL" id="CP025198">
    <property type="protein sequence ID" value="AXE39006.1"/>
    <property type="molecule type" value="Genomic_DNA"/>
</dbReference>
<reference evidence="1 2" key="1">
    <citation type="submission" date="2017-12" db="EMBL/GenBank/DDBJ databases">
        <title>The whole genome sequence of the Acidipropionibacterium virtanenii sp. nov. type strain JS278.</title>
        <authorList>
            <person name="Laine P."/>
            <person name="Deptula P."/>
            <person name="Varmanen P."/>
            <person name="Auvinen P."/>
        </authorList>
    </citation>
    <scope>NUCLEOTIDE SEQUENCE [LARGE SCALE GENOMIC DNA]</scope>
    <source>
        <strain evidence="1 2">JS278</strain>
    </source>
</reference>
<keyword evidence="2" id="KW-1185">Reference proteome</keyword>
<sequence length="283" mass="29882">MPAVDLIASDLDRTFLGADKLPSAENLQAVRDATDAGVKMVFATGRPYRWLDVLEILAPVHPTVISANGAVSVDVATGEVLHQRGFDLDVLRGIVDDVRRVVPGALFCTEEARTWGVEPGFDRSFDKGLPDAEAPIEDLLAAGPQVVKFLVKAYGVPSDELYGMVAAVVGDRAVTTYSFQGPDGILEISAPGVTKGAALAQVCQDLDVDPARAAAFGDMPNDVSMLDLVGHPFVVSNGHPDLLTRGYTVVGHHDDSAVGRTIQQLLAVDGHPSPMRSPLSGAH</sequence>
<dbReference type="SUPFAM" id="SSF56784">
    <property type="entry name" value="HAD-like"/>
    <property type="match status" value="1"/>
</dbReference>
<dbReference type="KEGG" id="acij:JS278_01847"/>
<dbReference type="Proteomes" id="UP000251995">
    <property type="component" value="Chromosome"/>
</dbReference>
<dbReference type="InterPro" id="IPR023214">
    <property type="entry name" value="HAD_sf"/>
</dbReference>
<dbReference type="Pfam" id="PF08282">
    <property type="entry name" value="Hydrolase_3"/>
    <property type="match status" value="1"/>
</dbReference>
<dbReference type="GO" id="GO:0016791">
    <property type="term" value="F:phosphatase activity"/>
    <property type="evidence" value="ECO:0007669"/>
    <property type="project" value="TreeGrafter"/>
</dbReference>
<proteinExistence type="predicted"/>
<dbReference type="GO" id="GO:0005829">
    <property type="term" value="C:cytosol"/>
    <property type="evidence" value="ECO:0007669"/>
    <property type="project" value="TreeGrafter"/>
</dbReference>
<dbReference type="EC" id="3.1.3.-" evidence="1"/>
<dbReference type="GO" id="GO:0000287">
    <property type="term" value="F:magnesium ion binding"/>
    <property type="evidence" value="ECO:0007669"/>
    <property type="project" value="TreeGrafter"/>
</dbReference>
<accession>A0A344UUQ8</accession>
<evidence type="ECO:0000313" key="2">
    <source>
        <dbReference type="Proteomes" id="UP000251995"/>
    </source>
</evidence>
<dbReference type="Gene3D" id="3.30.1240.10">
    <property type="match status" value="1"/>
</dbReference>
<dbReference type="PANTHER" id="PTHR10000">
    <property type="entry name" value="PHOSPHOSERINE PHOSPHATASE"/>
    <property type="match status" value="1"/>
</dbReference>
<dbReference type="PANTHER" id="PTHR10000:SF8">
    <property type="entry name" value="HAD SUPERFAMILY HYDROLASE-LIKE, TYPE 3"/>
    <property type="match status" value="1"/>
</dbReference>
<organism evidence="1 2">
    <name type="scientific">Acidipropionibacterium virtanenii</name>
    <dbReference type="NCBI Taxonomy" id="2057246"/>
    <lineage>
        <taxon>Bacteria</taxon>
        <taxon>Bacillati</taxon>
        <taxon>Actinomycetota</taxon>
        <taxon>Actinomycetes</taxon>
        <taxon>Propionibacteriales</taxon>
        <taxon>Propionibacteriaceae</taxon>
        <taxon>Acidipropionibacterium</taxon>
    </lineage>
</organism>
<dbReference type="Gene3D" id="3.40.50.1000">
    <property type="entry name" value="HAD superfamily/HAD-like"/>
    <property type="match status" value="1"/>
</dbReference>
<keyword evidence="1" id="KW-0378">Hydrolase</keyword>
<name>A0A344UUQ8_9ACTN</name>